<evidence type="ECO:0000313" key="12">
    <source>
        <dbReference type="Proteomes" id="UP001150904"/>
    </source>
</evidence>
<dbReference type="NCBIfam" id="TIGR00879">
    <property type="entry name" value="SP"/>
    <property type="match status" value="1"/>
</dbReference>
<dbReference type="InterPro" id="IPR036259">
    <property type="entry name" value="MFS_trans_sf"/>
</dbReference>
<dbReference type="PANTHER" id="PTHR48022:SF77">
    <property type="entry name" value="MAJOR FACILITATOR SUPERFAMILY (MFS) PROFILE DOMAIN-CONTAINING PROTEIN"/>
    <property type="match status" value="1"/>
</dbReference>
<dbReference type="Pfam" id="PF00083">
    <property type="entry name" value="Sugar_tr"/>
    <property type="match status" value="1"/>
</dbReference>
<sequence>MPPMIDWEALKPSNYTKYFTRNLALACGLVAISTFNYVVAFDQQGFNSTQAMDAFDRVFGVCESEGKCALEAYYLSLLNGLTYIGFAAGAIIGSLISARYGRRMTIFCMSIWALCTATILVTSGVSHNKWQLLAGRILNYIYIGMELSSVPVYQSEVVPGPIRGLAVGSYQLSLGIGGLIVNSICRGTSEIKDNRSWMIPYGLYYIIPSFVASCIWFIPESPRWLLMKERDDEALKALITLRGRGNEVSPEEELQMIRLSLQEEQDQGTYSDLFKGHNRRRTLVVLGVAFFFQATGNSFSGHYSAVFVKSLGTINPWDVTVAQTALNTVTALVGILLVDRIGRRKLWFFGSAFLCVFLMATGGLGIHKPVTYTASQGIVATMLLYQATYAATIAPLYYTLITEMAASRLRDKTVRLGAIVNILTIFVVSFTIPYLLDAGYADLGSEVGFIYGSMSFLALIFGYFCIPELKGQSLEQVEKIFETGVPLRKIGQFQLDSSEMQPIGAKLGTLDSVPAEENSQSVDPPKGH</sequence>
<evidence type="ECO:0000256" key="4">
    <source>
        <dbReference type="ARBA" id="ARBA00022692"/>
    </source>
</evidence>
<evidence type="ECO:0000256" key="9">
    <source>
        <dbReference type="SAM" id="Phobius"/>
    </source>
</evidence>
<feature type="transmembrane region" description="Helical" evidence="9">
    <location>
        <begin position="320"/>
        <end position="339"/>
    </location>
</feature>
<organism evidence="11 12">
    <name type="scientific">Penicillium cinerascens</name>
    <dbReference type="NCBI Taxonomy" id="70096"/>
    <lineage>
        <taxon>Eukaryota</taxon>
        <taxon>Fungi</taxon>
        <taxon>Dikarya</taxon>
        <taxon>Ascomycota</taxon>
        <taxon>Pezizomycotina</taxon>
        <taxon>Eurotiomycetes</taxon>
        <taxon>Eurotiomycetidae</taxon>
        <taxon>Eurotiales</taxon>
        <taxon>Aspergillaceae</taxon>
        <taxon>Penicillium</taxon>
    </lineage>
</organism>
<comment type="subcellular location">
    <subcellularLocation>
        <location evidence="1">Membrane</location>
        <topology evidence="1">Multi-pass membrane protein</topology>
    </subcellularLocation>
</comment>
<comment type="similarity">
    <text evidence="2 7">Belongs to the major facilitator superfamily. Sugar transporter (TC 2.A.1.1) family.</text>
</comment>
<accession>A0A9W9MIB5</accession>
<evidence type="ECO:0000259" key="10">
    <source>
        <dbReference type="PROSITE" id="PS50850"/>
    </source>
</evidence>
<comment type="caution">
    <text evidence="11">The sequence shown here is derived from an EMBL/GenBank/DDBJ whole genome shotgun (WGS) entry which is preliminary data.</text>
</comment>
<reference evidence="11" key="2">
    <citation type="journal article" date="2023" name="IMA Fungus">
        <title>Comparative genomic study of the Penicillium genus elucidates a diverse pangenome and 15 lateral gene transfer events.</title>
        <authorList>
            <person name="Petersen C."/>
            <person name="Sorensen T."/>
            <person name="Nielsen M.R."/>
            <person name="Sondergaard T.E."/>
            <person name="Sorensen J.L."/>
            <person name="Fitzpatrick D.A."/>
            <person name="Frisvad J.C."/>
            <person name="Nielsen K.L."/>
        </authorList>
    </citation>
    <scope>NUCLEOTIDE SEQUENCE</scope>
    <source>
        <strain evidence="11">IBT 15544</strain>
    </source>
</reference>
<evidence type="ECO:0000256" key="7">
    <source>
        <dbReference type="RuleBase" id="RU003346"/>
    </source>
</evidence>
<dbReference type="GO" id="GO:0005351">
    <property type="term" value="F:carbohydrate:proton symporter activity"/>
    <property type="evidence" value="ECO:0007669"/>
    <property type="project" value="TreeGrafter"/>
</dbReference>
<feature type="transmembrane region" description="Helical" evidence="9">
    <location>
        <begin position="80"/>
        <end position="98"/>
    </location>
</feature>
<evidence type="ECO:0000256" key="3">
    <source>
        <dbReference type="ARBA" id="ARBA00022448"/>
    </source>
</evidence>
<keyword evidence="4 9" id="KW-0812">Transmembrane</keyword>
<dbReference type="PANTHER" id="PTHR48022">
    <property type="entry name" value="PLASTIDIC GLUCOSE TRANSPORTER 4"/>
    <property type="match status" value="1"/>
</dbReference>
<keyword evidence="11" id="KW-0762">Sugar transport</keyword>
<dbReference type="SUPFAM" id="SSF103473">
    <property type="entry name" value="MFS general substrate transporter"/>
    <property type="match status" value="1"/>
</dbReference>
<dbReference type="AlphaFoldDB" id="A0A9W9MIB5"/>
<evidence type="ECO:0000256" key="1">
    <source>
        <dbReference type="ARBA" id="ARBA00004141"/>
    </source>
</evidence>
<proteinExistence type="inferred from homology"/>
<dbReference type="InterPro" id="IPR003663">
    <property type="entry name" value="Sugar/inositol_transpt"/>
</dbReference>
<dbReference type="Proteomes" id="UP001150904">
    <property type="component" value="Unassembled WGS sequence"/>
</dbReference>
<keyword evidence="5 9" id="KW-1133">Transmembrane helix</keyword>
<dbReference type="FunFam" id="1.20.1250.20:FF:000078">
    <property type="entry name" value="MFS maltose transporter, putative"/>
    <property type="match status" value="1"/>
</dbReference>
<feature type="transmembrane region" description="Helical" evidence="9">
    <location>
        <begin position="283"/>
        <end position="300"/>
    </location>
</feature>
<feature type="region of interest" description="Disordered" evidence="8">
    <location>
        <begin position="508"/>
        <end position="528"/>
    </location>
</feature>
<feature type="transmembrane region" description="Helical" evidence="9">
    <location>
        <begin position="198"/>
        <end position="218"/>
    </location>
</feature>
<evidence type="ECO:0000313" key="11">
    <source>
        <dbReference type="EMBL" id="KAJ5201863.1"/>
    </source>
</evidence>
<evidence type="ECO:0000256" key="2">
    <source>
        <dbReference type="ARBA" id="ARBA00010992"/>
    </source>
</evidence>
<evidence type="ECO:0000256" key="6">
    <source>
        <dbReference type="ARBA" id="ARBA00023136"/>
    </source>
</evidence>
<feature type="transmembrane region" description="Helical" evidence="9">
    <location>
        <begin position="378"/>
        <end position="401"/>
    </location>
</feature>
<dbReference type="InterPro" id="IPR020846">
    <property type="entry name" value="MFS_dom"/>
</dbReference>
<gene>
    <name evidence="11" type="ORF">N7498_006526</name>
</gene>
<feature type="transmembrane region" description="Helical" evidence="9">
    <location>
        <begin position="105"/>
        <end position="125"/>
    </location>
</feature>
<dbReference type="Gene3D" id="1.20.1250.20">
    <property type="entry name" value="MFS general substrate transporter like domains"/>
    <property type="match status" value="1"/>
</dbReference>
<evidence type="ECO:0000256" key="5">
    <source>
        <dbReference type="ARBA" id="ARBA00022989"/>
    </source>
</evidence>
<name>A0A9W9MIB5_9EURO</name>
<dbReference type="RefSeq" id="XP_058307779.1">
    <property type="nucleotide sequence ID" value="XM_058453588.1"/>
</dbReference>
<reference evidence="11" key="1">
    <citation type="submission" date="2022-12" db="EMBL/GenBank/DDBJ databases">
        <authorList>
            <person name="Petersen C."/>
        </authorList>
    </citation>
    <scope>NUCLEOTIDE SEQUENCE</scope>
    <source>
        <strain evidence="11">IBT 15544</strain>
    </source>
</reference>
<keyword evidence="3 7" id="KW-0813">Transport</keyword>
<feature type="domain" description="Major facilitator superfamily (MFS) profile" evidence="10">
    <location>
        <begin position="28"/>
        <end position="470"/>
    </location>
</feature>
<dbReference type="InterPro" id="IPR050360">
    <property type="entry name" value="MFS_Sugar_Transporters"/>
</dbReference>
<feature type="transmembrane region" description="Helical" evidence="9">
    <location>
        <begin position="346"/>
        <end position="366"/>
    </location>
</feature>
<feature type="transmembrane region" description="Helical" evidence="9">
    <location>
        <begin position="413"/>
        <end position="436"/>
    </location>
</feature>
<dbReference type="PROSITE" id="PS00216">
    <property type="entry name" value="SUGAR_TRANSPORT_1"/>
    <property type="match status" value="1"/>
</dbReference>
<dbReference type="OrthoDB" id="6612291at2759"/>
<dbReference type="PROSITE" id="PS50850">
    <property type="entry name" value="MFS"/>
    <property type="match status" value="1"/>
</dbReference>
<dbReference type="GeneID" id="83180889"/>
<evidence type="ECO:0000256" key="8">
    <source>
        <dbReference type="SAM" id="MobiDB-lite"/>
    </source>
</evidence>
<dbReference type="InterPro" id="IPR005828">
    <property type="entry name" value="MFS_sugar_transport-like"/>
</dbReference>
<keyword evidence="12" id="KW-1185">Reference proteome</keyword>
<feature type="transmembrane region" description="Helical" evidence="9">
    <location>
        <begin position="448"/>
        <end position="466"/>
    </location>
</feature>
<protein>
    <submittedName>
        <fullName evidence="11">Sugar transporter</fullName>
    </submittedName>
</protein>
<dbReference type="InterPro" id="IPR005829">
    <property type="entry name" value="Sugar_transporter_CS"/>
</dbReference>
<dbReference type="EMBL" id="JAPQKR010000013">
    <property type="protein sequence ID" value="KAJ5201863.1"/>
    <property type="molecule type" value="Genomic_DNA"/>
</dbReference>
<dbReference type="GO" id="GO:0016020">
    <property type="term" value="C:membrane"/>
    <property type="evidence" value="ECO:0007669"/>
    <property type="project" value="UniProtKB-SubCell"/>
</dbReference>
<keyword evidence="6 9" id="KW-0472">Membrane</keyword>